<dbReference type="SUPFAM" id="SSF101148">
    <property type="entry name" value="Plant invertase/pectin methylesterase inhibitor"/>
    <property type="match status" value="1"/>
</dbReference>
<proteinExistence type="inferred from homology"/>
<protein>
    <recommendedName>
        <fullName evidence="5">Pectinesterase inhibitor domain-containing protein</fullName>
    </recommendedName>
</protein>
<dbReference type="Gene3D" id="1.20.140.40">
    <property type="entry name" value="Invertase/pectin methylesterase inhibitor family protein"/>
    <property type="match status" value="1"/>
</dbReference>
<dbReference type="Gramene" id="PUZ68906">
    <property type="protein sequence ID" value="PUZ68906"/>
    <property type="gene ID" value="GQ55_2G066200"/>
</dbReference>
<dbReference type="NCBIfam" id="TIGR01614">
    <property type="entry name" value="PME_inhib"/>
    <property type="match status" value="1"/>
</dbReference>
<dbReference type="Proteomes" id="UP000244336">
    <property type="component" value="Chromosome 2"/>
</dbReference>
<evidence type="ECO:0000256" key="4">
    <source>
        <dbReference type="SAM" id="SignalP"/>
    </source>
</evidence>
<dbReference type="InterPro" id="IPR006501">
    <property type="entry name" value="Pectinesterase_inhib_dom"/>
</dbReference>
<organism evidence="6 7">
    <name type="scientific">Panicum hallii var. hallii</name>
    <dbReference type="NCBI Taxonomy" id="1504633"/>
    <lineage>
        <taxon>Eukaryota</taxon>
        <taxon>Viridiplantae</taxon>
        <taxon>Streptophyta</taxon>
        <taxon>Embryophyta</taxon>
        <taxon>Tracheophyta</taxon>
        <taxon>Spermatophyta</taxon>
        <taxon>Magnoliopsida</taxon>
        <taxon>Liliopsida</taxon>
        <taxon>Poales</taxon>
        <taxon>Poaceae</taxon>
        <taxon>PACMAD clade</taxon>
        <taxon>Panicoideae</taxon>
        <taxon>Panicodae</taxon>
        <taxon>Paniceae</taxon>
        <taxon>Panicinae</taxon>
        <taxon>Panicum</taxon>
        <taxon>Panicum sect. Panicum</taxon>
    </lineage>
</organism>
<gene>
    <name evidence="6" type="ORF">GQ55_2G066200</name>
</gene>
<comment type="similarity">
    <text evidence="3">Belongs to the PMEI family.</text>
</comment>
<dbReference type="InterPro" id="IPR035513">
    <property type="entry name" value="Invertase/methylesterase_inhib"/>
</dbReference>
<evidence type="ECO:0000313" key="6">
    <source>
        <dbReference type="EMBL" id="PUZ68906.1"/>
    </source>
</evidence>
<keyword evidence="1 4" id="KW-0732">Signal</keyword>
<evidence type="ECO:0000313" key="7">
    <source>
        <dbReference type="Proteomes" id="UP000244336"/>
    </source>
</evidence>
<dbReference type="AlphaFoldDB" id="A0A2T7EM57"/>
<evidence type="ECO:0000256" key="3">
    <source>
        <dbReference type="ARBA" id="ARBA00038471"/>
    </source>
</evidence>
<accession>A0A2T7EM57</accession>
<dbReference type="STRING" id="1504633.A0A2T7EM57"/>
<evidence type="ECO:0000256" key="1">
    <source>
        <dbReference type="ARBA" id="ARBA00022729"/>
    </source>
</evidence>
<dbReference type="OrthoDB" id="688048at2759"/>
<reference evidence="6 7" key="1">
    <citation type="submission" date="2018-04" db="EMBL/GenBank/DDBJ databases">
        <title>WGS assembly of Panicum hallii var. hallii HAL2.</title>
        <authorList>
            <person name="Lovell J."/>
            <person name="Jenkins J."/>
            <person name="Lowry D."/>
            <person name="Mamidi S."/>
            <person name="Sreedasyam A."/>
            <person name="Weng X."/>
            <person name="Barry K."/>
            <person name="Bonette J."/>
            <person name="Campitelli B."/>
            <person name="Daum C."/>
            <person name="Gordon S."/>
            <person name="Gould B."/>
            <person name="Lipzen A."/>
            <person name="MacQueen A."/>
            <person name="Palacio-Mejia J."/>
            <person name="Plott C."/>
            <person name="Shakirov E."/>
            <person name="Shu S."/>
            <person name="Yoshinaga Y."/>
            <person name="Zane M."/>
            <person name="Rokhsar D."/>
            <person name="Grimwood J."/>
            <person name="Schmutz J."/>
            <person name="Juenger T."/>
        </authorList>
    </citation>
    <scope>NUCLEOTIDE SEQUENCE [LARGE SCALE GENOMIC DNA]</scope>
    <source>
        <strain evidence="7">cv. HAL2</strain>
    </source>
</reference>
<feature type="chain" id="PRO_5015605660" description="Pectinesterase inhibitor domain-containing protein" evidence="4">
    <location>
        <begin position="39"/>
        <end position="195"/>
    </location>
</feature>
<name>A0A2T7EM57_9POAL</name>
<dbReference type="GO" id="GO:0004857">
    <property type="term" value="F:enzyme inhibitor activity"/>
    <property type="evidence" value="ECO:0007669"/>
    <property type="project" value="InterPro"/>
</dbReference>
<keyword evidence="7" id="KW-1185">Reference proteome</keyword>
<feature type="signal peptide" evidence="4">
    <location>
        <begin position="1"/>
        <end position="38"/>
    </location>
</feature>
<dbReference type="EMBL" id="CM009750">
    <property type="protein sequence ID" value="PUZ68906.1"/>
    <property type="molecule type" value="Genomic_DNA"/>
</dbReference>
<feature type="domain" description="Pectinesterase inhibitor" evidence="5">
    <location>
        <begin position="44"/>
        <end position="191"/>
    </location>
</feature>
<dbReference type="PANTHER" id="PTHR35357">
    <property type="entry name" value="OS02G0537100 PROTEIN"/>
    <property type="match status" value="1"/>
</dbReference>
<sequence length="195" mass="19742">MATTTSMASSLFTHHNSIIPSLVGILSVLFAAVDVAGGEPPSVVPSACKRAYAAGGGAFTEDFCLSALTGHSPGAADNGDLALVAVDLATANATATEATIDAQLNGGGGGALAADGLRVCLSLYGYVVHVYQPDCHAAVKDRMFGDGKLRLGRTARAPVACEREFEQRNVLSPVAAEDDALAKLAKLAIALSSIA</sequence>
<keyword evidence="2" id="KW-1015">Disulfide bond</keyword>
<evidence type="ECO:0000256" key="2">
    <source>
        <dbReference type="ARBA" id="ARBA00023157"/>
    </source>
</evidence>
<dbReference type="PANTHER" id="PTHR35357:SF8">
    <property type="entry name" value="OS01G0111000 PROTEIN"/>
    <property type="match status" value="1"/>
</dbReference>
<evidence type="ECO:0000259" key="5">
    <source>
        <dbReference type="Pfam" id="PF04043"/>
    </source>
</evidence>
<dbReference type="Pfam" id="PF04043">
    <property type="entry name" value="PMEI"/>
    <property type="match status" value="1"/>
</dbReference>